<protein>
    <submittedName>
        <fullName evidence="3">PiggyBac transposable element-derived protein 3-like</fullName>
    </submittedName>
</protein>
<dbReference type="InterPro" id="IPR029526">
    <property type="entry name" value="PGBD"/>
</dbReference>
<organism evidence="2 3">
    <name type="scientific">Hydra vulgaris</name>
    <name type="common">Hydra</name>
    <name type="synonym">Hydra attenuata</name>
    <dbReference type="NCBI Taxonomy" id="6087"/>
    <lineage>
        <taxon>Eukaryota</taxon>
        <taxon>Metazoa</taxon>
        <taxon>Cnidaria</taxon>
        <taxon>Hydrozoa</taxon>
        <taxon>Hydroidolina</taxon>
        <taxon>Anthoathecata</taxon>
        <taxon>Aplanulata</taxon>
        <taxon>Hydridae</taxon>
        <taxon>Hydra</taxon>
    </lineage>
</organism>
<keyword evidence="2" id="KW-1185">Reference proteome</keyword>
<gene>
    <name evidence="3" type="primary">LOC136083368</name>
</gene>
<dbReference type="PANTHER" id="PTHR47272:SF1">
    <property type="entry name" value="PIGGYBAC TRANSPOSABLE ELEMENT-DERIVED PROTEIN 3-LIKE"/>
    <property type="match status" value="1"/>
</dbReference>
<dbReference type="Proteomes" id="UP001652625">
    <property type="component" value="Chromosome 08"/>
</dbReference>
<dbReference type="RefSeq" id="XP_065658835.1">
    <property type="nucleotide sequence ID" value="XM_065802763.1"/>
</dbReference>
<evidence type="ECO:0000313" key="2">
    <source>
        <dbReference type="Proteomes" id="UP001652625"/>
    </source>
</evidence>
<reference evidence="3" key="1">
    <citation type="submission" date="2025-08" db="UniProtKB">
        <authorList>
            <consortium name="RefSeq"/>
        </authorList>
    </citation>
    <scope>IDENTIFICATION</scope>
</reference>
<name>A0ABM4CAY9_HYDVU</name>
<dbReference type="Pfam" id="PF13843">
    <property type="entry name" value="DDE_Tnp_1_7"/>
    <property type="match status" value="1"/>
</dbReference>
<proteinExistence type="predicted"/>
<dbReference type="GeneID" id="136083368"/>
<feature type="domain" description="PiggyBac transposable element-derived protein" evidence="1">
    <location>
        <begin position="1"/>
        <end position="309"/>
    </location>
</feature>
<evidence type="ECO:0000259" key="1">
    <source>
        <dbReference type="Pfam" id="PF13843"/>
    </source>
</evidence>
<evidence type="ECO:0000313" key="3">
    <source>
        <dbReference type="RefSeq" id="XP_065658835.1"/>
    </source>
</evidence>
<sequence length="432" mass="49932">MGLVKLPAYSSYWSTSLRYPLIADNMPRNRYKLLQQNLHFVDNTTFSEDSGKLFKIAPVIELIQKQCISLEPERFHAIDEQIIPSKTKYSKIRQYNPKKPCKWGFKNMVRAGRSGMMYDFYLYAGKESTIPAEYSHLSVSAQSVAYLCMELPKHEDKVVFFDNWFSTLDLIQYLKGIGIKAAGTIRPNRLHGCPVIPSKELKKKDRGSLDYCIDKNSALIVVKWLDNSIVHLVSNCFGIAPLSTIYRWRSKTKEKKNVACPYIVPAYNKCMGGVDLADMLIALYRTEVKTRRWYIKVFWHFVDVAKVNACILYKWHYQQLGLPINKHQALAEFTVDISNALIQANKSKAIQGRGRPAKLSGIKQVQQRNRKKPVIPIPNNDIRYDHIGHWPKPQKDKKRCRLCQSYSRMMCAKCNVFLCLLANRNCYVDFHS</sequence>
<dbReference type="PANTHER" id="PTHR47272">
    <property type="entry name" value="DDE_TNP_1_7 DOMAIN-CONTAINING PROTEIN"/>
    <property type="match status" value="1"/>
</dbReference>
<accession>A0ABM4CAY9</accession>